<organism evidence="1 2">
    <name type="scientific">Necator americanus</name>
    <name type="common">Human hookworm</name>
    <dbReference type="NCBI Taxonomy" id="51031"/>
    <lineage>
        <taxon>Eukaryota</taxon>
        <taxon>Metazoa</taxon>
        <taxon>Ecdysozoa</taxon>
        <taxon>Nematoda</taxon>
        <taxon>Chromadorea</taxon>
        <taxon>Rhabditida</taxon>
        <taxon>Rhabditina</taxon>
        <taxon>Rhabditomorpha</taxon>
        <taxon>Strongyloidea</taxon>
        <taxon>Ancylostomatidae</taxon>
        <taxon>Bunostominae</taxon>
        <taxon>Necator</taxon>
    </lineage>
</organism>
<dbReference type="KEGG" id="nai:NECAME_10213"/>
<accession>W2TC87</accession>
<dbReference type="EMBL" id="KI659805">
    <property type="protein sequence ID" value="ETN78627.1"/>
    <property type="molecule type" value="Genomic_DNA"/>
</dbReference>
<evidence type="ECO:0000313" key="1">
    <source>
        <dbReference type="EMBL" id="ETN78627.1"/>
    </source>
</evidence>
<sequence>MNIPDFSPMLEVIKKHWDTAPVAKGGVACLGRTYAEPTFTPSIDSHRSVYKYVMHLRMKGTDTATHYRAGKYVPRGKGLRVPHKTMIEAQ</sequence>
<reference evidence="2" key="1">
    <citation type="journal article" date="2014" name="Nat. Genet.">
        <title>Genome of the human hookworm Necator americanus.</title>
        <authorList>
            <person name="Tang Y.T."/>
            <person name="Gao X."/>
            <person name="Rosa B.A."/>
            <person name="Abubucker S."/>
            <person name="Hallsworth-Pepin K."/>
            <person name="Martin J."/>
            <person name="Tyagi R."/>
            <person name="Heizer E."/>
            <person name="Zhang X."/>
            <person name="Bhonagiri-Palsikar V."/>
            <person name="Minx P."/>
            <person name="Warren W.C."/>
            <person name="Wang Q."/>
            <person name="Zhan B."/>
            <person name="Hotez P.J."/>
            <person name="Sternberg P.W."/>
            <person name="Dougall A."/>
            <person name="Gaze S.T."/>
            <person name="Mulvenna J."/>
            <person name="Sotillo J."/>
            <person name="Ranganathan S."/>
            <person name="Rabelo E.M."/>
            <person name="Wilson R.K."/>
            <person name="Felgner P.L."/>
            <person name="Bethony J."/>
            <person name="Hawdon J.M."/>
            <person name="Gasser R.B."/>
            <person name="Loukas A."/>
            <person name="Mitreva M."/>
        </authorList>
    </citation>
    <scope>NUCLEOTIDE SEQUENCE [LARGE SCALE GENOMIC DNA]</scope>
</reference>
<gene>
    <name evidence="1" type="ORF">NECAME_10213</name>
</gene>
<keyword evidence="2" id="KW-1185">Reference proteome</keyword>
<name>W2TC87_NECAM</name>
<proteinExistence type="predicted"/>
<dbReference type="AlphaFoldDB" id="W2TC87"/>
<protein>
    <submittedName>
        <fullName evidence="1">Uncharacterized protein</fullName>
    </submittedName>
</protein>
<evidence type="ECO:0000313" key="2">
    <source>
        <dbReference type="Proteomes" id="UP000053676"/>
    </source>
</evidence>
<dbReference type="Proteomes" id="UP000053676">
    <property type="component" value="Unassembled WGS sequence"/>
</dbReference>